<dbReference type="EMBL" id="JBHFQA010000013">
    <property type="protein sequence ID" value="KAL2088433.1"/>
    <property type="molecule type" value="Genomic_DNA"/>
</dbReference>
<evidence type="ECO:0000313" key="1">
    <source>
        <dbReference type="EMBL" id="KAL2088433.1"/>
    </source>
</evidence>
<protein>
    <submittedName>
        <fullName evidence="1">Uncharacterized protein</fullName>
    </submittedName>
</protein>
<dbReference type="Proteomes" id="UP001591681">
    <property type="component" value="Unassembled WGS sequence"/>
</dbReference>
<proteinExistence type="predicted"/>
<dbReference type="PANTHER" id="PTHR36869:SF1">
    <property type="entry name" value="CHROMOSOME 16 OPEN READING FRAME 46"/>
    <property type="match status" value="1"/>
</dbReference>
<comment type="caution">
    <text evidence="1">The sequence shown here is derived from an EMBL/GenBank/DDBJ whole genome shotgun (WGS) entry which is preliminary data.</text>
</comment>
<sequence>MDSFRGFESASVCDDEGCVVVDTEWKMEDQLLSDRDLVNTLLDVSEECFGKDQDPDEFGSHIGWEEAVQGWGQGSSVLCLFQTQRRGKRMKTIDAEFHCLLCVDAKTSELQESETTTDVLPEKNTKKTITTKVDLLKTRPSSKSSVRNTVELLQKPNVLTKQLSGFGGLLINSTAAPCLGLSHQQEDQCPVLKDSCASGNVTLINCFTVLPPLKASSDRNMSSPNDLKRGEVTVVANMQDMADILHRGASATVRIRESGRGVDGSGEMKTQAHLYSSRSAEDGLHSSLASKYRTYKNGHRLLTAFSIPIIPKRCNQPFPTMDDAEPPVTYRLRRYPGQEELARPPVRNHSSSKLCLGYKTKHIRRVDPKLPMLFGTRVAIPASAHRL</sequence>
<dbReference type="AlphaFoldDB" id="A0ABD1JMQ1"/>
<reference evidence="1 2" key="1">
    <citation type="submission" date="2024-09" db="EMBL/GenBank/DDBJ databases">
        <title>A chromosome-level genome assembly of Gray's grenadier anchovy, Coilia grayii.</title>
        <authorList>
            <person name="Fu Z."/>
        </authorList>
    </citation>
    <scope>NUCLEOTIDE SEQUENCE [LARGE SCALE GENOMIC DNA]</scope>
    <source>
        <strain evidence="1">G4</strain>
        <tissue evidence="1">Muscle</tissue>
    </source>
</reference>
<name>A0ABD1JMQ1_9TELE</name>
<accession>A0ABD1JMQ1</accession>
<dbReference type="InterPro" id="IPR027836">
    <property type="entry name" value="DUF4529"/>
</dbReference>
<gene>
    <name evidence="1" type="ORF">ACEWY4_015332</name>
</gene>
<dbReference type="Pfam" id="PF15032">
    <property type="entry name" value="DUF4529"/>
    <property type="match status" value="1"/>
</dbReference>
<organism evidence="1 2">
    <name type="scientific">Coilia grayii</name>
    <name type="common">Gray's grenadier anchovy</name>
    <dbReference type="NCBI Taxonomy" id="363190"/>
    <lineage>
        <taxon>Eukaryota</taxon>
        <taxon>Metazoa</taxon>
        <taxon>Chordata</taxon>
        <taxon>Craniata</taxon>
        <taxon>Vertebrata</taxon>
        <taxon>Euteleostomi</taxon>
        <taxon>Actinopterygii</taxon>
        <taxon>Neopterygii</taxon>
        <taxon>Teleostei</taxon>
        <taxon>Clupei</taxon>
        <taxon>Clupeiformes</taxon>
        <taxon>Clupeoidei</taxon>
        <taxon>Engraulidae</taxon>
        <taxon>Coilinae</taxon>
        <taxon>Coilia</taxon>
    </lineage>
</organism>
<keyword evidence="2" id="KW-1185">Reference proteome</keyword>
<dbReference type="PANTHER" id="PTHR36869">
    <property type="entry name" value="CHROMOSOME 16 OPEN READING FRAME 46"/>
    <property type="match status" value="1"/>
</dbReference>
<evidence type="ECO:0000313" key="2">
    <source>
        <dbReference type="Proteomes" id="UP001591681"/>
    </source>
</evidence>